<evidence type="ECO:0000313" key="1">
    <source>
        <dbReference type="EMBL" id="PQM45308.1"/>
    </source>
</evidence>
<protein>
    <submittedName>
        <fullName evidence="1">Uncharacterized protein</fullName>
    </submittedName>
</protein>
<dbReference type="Proteomes" id="UP000238296">
    <property type="component" value="Unassembled WGS sequence"/>
</dbReference>
<comment type="caution">
    <text evidence="1">The sequence shown here is derived from an EMBL/GenBank/DDBJ whole genome shotgun (WGS) entry which is preliminary data.</text>
</comment>
<proteinExistence type="predicted"/>
<organism evidence="1 2">
    <name type="scientific">Mycobacterium talmoniae</name>
    <dbReference type="NCBI Taxonomy" id="1858794"/>
    <lineage>
        <taxon>Bacteria</taxon>
        <taxon>Bacillati</taxon>
        <taxon>Actinomycetota</taxon>
        <taxon>Actinomycetes</taxon>
        <taxon>Mycobacteriales</taxon>
        <taxon>Mycobacteriaceae</taxon>
        <taxon>Mycobacterium</taxon>
    </lineage>
</organism>
<sequence length="65" mass="7102">MRPQGAWRYKLAHAIFAVMLLVCAGKTLAGIGHLLWNAVMPPDTAITTSYDDAGEDAGSDYEWPH</sequence>
<accession>A0A2S8BFA1</accession>
<reference evidence="1 2" key="1">
    <citation type="journal article" date="2017" name="Int. J. Syst. Evol. Microbiol.">
        <title>Mycobacterium talmoniae sp. nov., a slowly growing mycobacterium isolated from human respiratory samples.</title>
        <authorList>
            <person name="Davidson R.M."/>
            <person name="DeGroote M.A."/>
            <person name="Marola J.L."/>
            <person name="Buss S."/>
            <person name="Jones V."/>
            <person name="McNeil M.R."/>
            <person name="Freifeld A.G."/>
            <person name="Elaine Epperson L."/>
            <person name="Hasan N.A."/>
            <person name="Jackson M."/>
            <person name="Iwen P.C."/>
            <person name="Salfinger M."/>
            <person name="Strong M."/>
        </authorList>
    </citation>
    <scope>NUCLEOTIDE SEQUENCE [LARGE SCALE GENOMIC DNA]</scope>
    <source>
        <strain evidence="1 2">ATCC BAA-2683</strain>
    </source>
</reference>
<gene>
    <name evidence="1" type="ORF">C1Y40_04533</name>
</gene>
<dbReference type="EMBL" id="PPEA01000654">
    <property type="protein sequence ID" value="PQM45308.1"/>
    <property type="molecule type" value="Genomic_DNA"/>
</dbReference>
<evidence type="ECO:0000313" key="2">
    <source>
        <dbReference type="Proteomes" id="UP000238296"/>
    </source>
</evidence>
<dbReference type="AlphaFoldDB" id="A0A2S8BFA1"/>
<name>A0A2S8BFA1_9MYCO</name>